<protein>
    <submittedName>
        <fullName evidence="1">Uncharacterized protein</fullName>
    </submittedName>
</protein>
<proteinExistence type="predicted"/>
<organism evidence="1">
    <name type="scientific">uncultured Chloroflexia bacterium</name>
    <dbReference type="NCBI Taxonomy" id="1672391"/>
    <lineage>
        <taxon>Bacteria</taxon>
        <taxon>Bacillati</taxon>
        <taxon>Chloroflexota</taxon>
        <taxon>Chloroflexia</taxon>
        <taxon>environmental samples</taxon>
    </lineage>
</organism>
<reference evidence="1" key="1">
    <citation type="submission" date="2020-02" db="EMBL/GenBank/DDBJ databases">
        <authorList>
            <person name="Meier V. D."/>
        </authorList>
    </citation>
    <scope>NUCLEOTIDE SEQUENCE</scope>
    <source>
        <strain evidence="1">AVDCRST_MAG93</strain>
    </source>
</reference>
<feature type="non-terminal residue" evidence="1">
    <location>
        <position position="1"/>
    </location>
</feature>
<feature type="non-terminal residue" evidence="1">
    <location>
        <position position="60"/>
    </location>
</feature>
<name>A0A6J4MVZ5_9CHLR</name>
<evidence type="ECO:0000313" key="1">
    <source>
        <dbReference type="EMBL" id="CAA9370288.1"/>
    </source>
</evidence>
<dbReference type="AlphaFoldDB" id="A0A6J4MVZ5"/>
<dbReference type="EMBL" id="CADCTR010002821">
    <property type="protein sequence ID" value="CAA9370288.1"/>
    <property type="molecule type" value="Genomic_DNA"/>
</dbReference>
<accession>A0A6J4MVZ5</accession>
<gene>
    <name evidence="1" type="ORF">AVDCRST_MAG93-8369</name>
</gene>
<sequence>GCPSVRATESVWVPARKCRHPSMVAYGTGLVFQKGFKQRHRPERDARAGICRRRTRQDCL</sequence>